<keyword evidence="3" id="KW-1185">Reference proteome</keyword>
<accession>A0ABR3NVI2</accession>
<evidence type="ECO:0000313" key="3">
    <source>
        <dbReference type="Proteomes" id="UP001558613"/>
    </source>
</evidence>
<dbReference type="Proteomes" id="UP001558613">
    <property type="component" value="Unassembled WGS sequence"/>
</dbReference>
<gene>
    <name evidence="2" type="ORF">QQF64_015196</name>
</gene>
<evidence type="ECO:0000313" key="2">
    <source>
        <dbReference type="EMBL" id="KAL1280596.1"/>
    </source>
</evidence>
<comment type="caution">
    <text evidence="2">The sequence shown here is derived from an EMBL/GenBank/DDBJ whole genome shotgun (WGS) entry which is preliminary data.</text>
</comment>
<evidence type="ECO:0000256" key="1">
    <source>
        <dbReference type="SAM" id="MobiDB-lite"/>
    </source>
</evidence>
<feature type="region of interest" description="Disordered" evidence="1">
    <location>
        <begin position="72"/>
        <end position="160"/>
    </location>
</feature>
<dbReference type="PANTHER" id="PTHR10773">
    <property type="entry name" value="DNA-DIRECTED RNA POLYMERASES I, II, AND III SUBUNIT RPABC2"/>
    <property type="match status" value="1"/>
</dbReference>
<name>A0ABR3NVI2_9TELE</name>
<protein>
    <submittedName>
        <fullName evidence="2">Uncharacterized protein</fullName>
    </submittedName>
</protein>
<organism evidence="2 3">
    <name type="scientific">Cirrhinus molitorella</name>
    <name type="common">mud carp</name>
    <dbReference type="NCBI Taxonomy" id="172907"/>
    <lineage>
        <taxon>Eukaryota</taxon>
        <taxon>Metazoa</taxon>
        <taxon>Chordata</taxon>
        <taxon>Craniata</taxon>
        <taxon>Vertebrata</taxon>
        <taxon>Euteleostomi</taxon>
        <taxon>Actinopterygii</taxon>
        <taxon>Neopterygii</taxon>
        <taxon>Teleostei</taxon>
        <taxon>Ostariophysi</taxon>
        <taxon>Cypriniformes</taxon>
        <taxon>Cyprinidae</taxon>
        <taxon>Labeoninae</taxon>
        <taxon>Labeonini</taxon>
        <taxon>Cirrhinus</taxon>
    </lineage>
</organism>
<feature type="compositionally biased region" description="Pro residues" evidence="1">
    <location>
        <begin position="89"/>
        <end position="121"/>
    </location>
</feature>
<dbReference type="PANTHER" id="PTHR10773:SF19">
    <property type="match status" value="1"/>
</dbReference>
<feature type="compositionally biased region" description="Pro residues" evidence="1">
    <location>
        <begin position="131"/>
        <end position="160"/>
    </location>
</feature>
<proteinExistence type="predicted"/>
<dbReference type="EMBL" id="JAYMGO010000002">
    <property type="protein sequence ID" value="KAL1280596.1"/>
    <property type="molecule type" value="Genomic_DNA"/>
</dbReference>
<feature type="compositionally biased region" description="Low complexity" evidence="1">
    <location>
        <begin position="72"/>
        <end position="88"/>
    </location>
</feature>
<sequence>MDSVICGDTDCDPAPESKTWTVLDSCLDISFPAFGSEELFCSTPVTTLVSLIEFPFTPDTAPLPAPELTLTPATAPLPAPELTLTPATAPLPAPEPTLTPATAPLPAPEPTLTPATAPLPAPEFTLTPATAPLPAPEPTLTPATAPLPAPEPTLTPATAPLPAPEPTLTPATAPPMRDPCGQKCRRKCTDKFNEERRREIWNRYWGMEYTDRRAFMFHSISQLPTTKFCGDGKTSRRSRSFVYRLKNEDQVPQQVCKTFFLTTLGYHPANDSLVFSVMPNGIGNEVIPRDQRGRHTPANKLDMQPCYGLLAVPEVA</sequence>
<reference evidence="2 3" key="1">
    <citation type="submission" date="2023-09" db="EMBL/GenBank/DDBJ databases">
        <authorList>
            <person name="Wang M."/>
        </authorList>
    </citation>
    <scope>NUCLEOTIDE SEQUENCE [LARGE SCALE GENOMIC DNA]</scope>
    <source>
        <strain evidence="2">GT-2023</strain>
        <tissue evidence="2">Liver</tissue>
    </source>
</reference>